<dbReference type="EMBL" id="MLJW01000046">
    <property type="protein sequence ID" value="OIR05989.1"/>
    <property type="molecule type" value="Genomic_DNA"/>
</dbReference>
<name>A0A1J5SPL1_9ZZZZ</name>
<comment type="caution">
    <text evidence="1">The sequence shown here is derived from an EMBL/GenBank/DDBJ whole genome shotgun (WGS) entry which is preliminary data.</text>
</comment>
<dbReference type="AlphaFoldDB" id="A0A1J5SPL1"/>
<evidence type="ECO:0000313" key="1">
    <source>
        <dbReference type="EMBL" id="OIR05989.1"/>
    </source>
</evidence>
<protein>
    <submittedName>
        <fullName evidence="1">Uncharacterized protein</fullName>
    </submittedName>
</protein>
<gene>
    <name evidence="1" type="ORF">GALL_117860</name>
</gene>
<accession>A0A1J5SPL1</accession>
<sequence>MSKMIVGAGAFKVVSNDRFERLFNSAAATLGEYPGVLSNKILFGQIKQSVIAKYAFPDTGNDQIDFECLRDAIEGHIINFKDSEVLGLDQVGSVIQWNAHELAAYISGEKLEEFGIDNLSEVERIRVGLQPSVGNTIPAGVTILTSCEFGEVFSANIRHKSGNLGSMTKRNRLEIRKIDKSFQVFLIERRYDNLKEEEPKDVRLQQEGTFENIGKAAEFVGQYISDYQGAVIDDHAEAVEVEASSNKMRM</sequence>
<proteinExistence type="predicted"/>
<organism evidence="1">
    <name type="scientific">mine drainage metagenome</name>
    <dbReference type="NCBI Taxonomy" id="410659"/>
    <lineage>
        <taxon>unclassified sequences</taxon>
        <taxon>metagenomes</taxon>
        <taxon>ecological metagenomes</taxon>
    </lineage>
</organism>
<reference evidence="1" key="1">
    <citation type="submission" date="2016-10" db="EMBL/GenBank/DDBJ databases">
        <title>Sequence of Gallionella enrichment culture.</title>
        <authorList>
            <person name="Poehlein A."/>
            <person name="Muehling M."/>
            <person name="Daniel R."/>
        </authorList>
    </citation>
    <scope>NUCLEOTIDE SEQUENCE</scope>
</reference>